<name>I2Q4L5_9BACT</name>
<evidence type="ECO:0000259" key="2">
    <source>
        <dbReference type="Pfam" id="PF13524"/>
    </source>
</evidence>
<dbReference type="eggNOG" id="COG4641">
    <property type="taxonomic scope" value="Bacteria"/>
</dbReference>
<dbReference type="Gene3D" id="3.40.50.2000">
    <property type="entry name" value="Glycogen Phosphorylase B"/>
    <property type="match status" value="1"/>
</dbReference>
<dbReference type="Pfam" id="PF13524">
    <property type="entry name" value="Glyco_trans_1_2"/>
    <property type="match status" value="1"/>
</dbReference>
<feature type="domain" description="Spore protein YkvP/CgeB glycosyl transferase-like" evidence="2">
    <location>
        <begin position="163"/>
        <end position="275"/>
    </location>
</feature>
<evidence type="ECO:0000313" key="3">
    <source>
        <dbReference type="EMBL" id="EIG54721.1"/>
    </source>
</evidence>
<dbReference type="STRING" id="596152.DesU5LDRAFT_3086"/>
<organism evidence="3">
    <name type="scientific">Desulfovibrio sp. U5L</name>
    <dbReference type="NCBI Taxonomy" id="596152"/>
    <lineage>
        <taxon>Bacteria</taxon>
        <taxon>Pseudomonadati</taxon>
        <taxon>Thermodesulfobacteriota</taxon>
        <taxon>Desulfovibrionia</taxon>
        <taxon>Desulfovibrionales</taxon>
        <taxon>Desulfovibrionaceae</taxon>
        <taxon>Desulfovibrio</taxon>
    </lineage>
</organism>
<proteinExistence type="predicted"/>
<protein>
    <recommendedName>
        <fullName evidence="2">Spore protein YkvP/CgeB glycosyl transferase-like domain-containing protein</fullName>
    </recommendedName>
</protein>
<dbReference type="SUPFAM" id="SSF53756">
    <property type="entry name" value="UDP-Glycosyltransferase/glycogen phosphorylase"/>
    <property type="match status" value="1"/>
</dbReference>
<reference evidence="3" key="1">
    <citation type="submission" date="2011-11" db="EMBL/GenBank/DDBJ databases">
        <title>Improved High-Quality Draft sequence of Desulfovibrio sp. U5L.</title>
        <authorList>
            <consortium name="US DOE Joint Genome Institute"/>
            <person name="Lucas S."/>
            <person name="Han J."/>
            <person name="Lapidus A."/>
            <person name="Cheng J.-F."/>
            <person name="Goodwin L."/>
            <person name="Pitluck S."/>
            <person name="Peters L."/>
            <person name="Ovchinnikova G."/>
            <person name="Held B."/>
            <person name="Detter J.C."/>
            <person name="Han C."/>
            <person name="Tapia R."/>
            <person name="Land M."/>
            <person name="Hauser L."/>
            <person name="Kyrpides N."/>
            <person name="Ivanova N."/>
            <person name="Pagani I."/>
            <person name="Gabster J."/>
            <person name="Walker C."/>
            <person name="Stolyar S."/>
            <person name="Stahl D."/>
            <person name="Arkin A."/>
            <person name="Dehal P."/>
            <person name="Hazen T."/>
            <person name="Woyke T."/>
        </authorList>
    </citation>
    <scope>NUCLEOTIDE SEQUENCE [LARGE SCALE GENOMIC DNA]</scope>
    <source>
        <strain evidence="3">U5L</strain>
    </source>
</reference>
<accession>I2Q4L5</accession>
<dbReference type="EMBL" id="JH600068">
    <property type="protein sequence ID" value="EIG54721.1"/>
    <property type="molecule type" value="Genomic_DNA"/>
</dbReference>
<dbReference type="HOGENOM" id="CLU_453249_0_0_7"/>
<feature type="region of interest" description="Disordered" evidence="1">
    <location>
        <begin position="537"/>
        <end position="556"/>
    </location>
</feature>
<evidence type="ECO:0000256" key="1">
    <source>
        <dbReference type="SAM" id="MobiDB-lite"/>
    </source>
</evidence>
<dbReference type="InterPro" id="IPR055259">
    <property type="entry name" value="YkvP/CgeB_Glyco_trans-like"/>
</dbReference>
<dbReference type="AlphaFoldDB" id="I2Q4L5"/>
<gene>
    <name evidence="3" type="ORF">DesU5LDRAFT_3086</name>
</gene>
<dbReference type="OrthoDB" id="5464538at2"/>
<sequence>MAPRIPTVCCIHSGLGPAFERLGARVAHLSPPQGTASLPELLATLPEPPDLVLHQENLGCRLILTDLDAAPCPTLFWALDPHLNFFWQRHYARLFSAVATTQPHLAEAFAAACPGRTAWVPWHGRARPLAPFSGRTASLAFVGRLAPARPRRQWFAAHMARFGLTVRQDAFGEALAAVYDAARLAPNESIAGEINLRLFEAASSGCLPVSERRPEAVAELFVPDREALYYDDVLELDDRIRFALAHPGLTEKMGRAAHAAVNDRHLPEHRAESLFALAETATTGARGPEARAAEALALYHLRRAGQLALPRDMVWQRLAAAPDTPEVMAARIQMGLSGGDREAVLRLAGLCLARPELARDPGVGAACSLAACRLGEAQAAKRAYVAVIGATGRRDAPRLAEERDYLLFFADALAAAGSLAAPGMVFDPKVHLPDNATQCLFAAKALCPGDLEIERRLETLLRRLPGTDAGRVGLLSRLTLHKPGDWSLGLELGLADLQAFRLEEGLEEIRLAGATAARLGQDARFARRLALADPEGRIRKSLAQETGAPPRTPPGG</sequence>